<dbReference type="STRING" id="391008.Smal_3172"/>
<dbReference type="InterPro" id="IPR052514">
    <property type="entry name" value="SAM-dependent_MTase"/>
</dbReference>
<dbReference type="PANTHER" id="PTHR34203:SF15">
    <property type="entry name" value="SLL1173 PROTEIN"/>
    <property type="match status" value="1"/>
</dbReference>
<keyword evidence="2" id="KW-0808">Transferase</keyword>
<proteinExistence type="predicted"/>
<evidence type="ECO:0000259" key="1">
    <source>
        <dbReference type="Pfam" id="PF05050"/>
    </source>
</evidence>
<dbReference type="InterPro" id="IPR029063">
    <property type="entry name" value="SAM-dependent_MTases_sf"/>
</dbReference>
<dbReference type="EMBL" id="CP001111">
    <property type="protein sequence ID" value="ACF52871.1"/>
    <property type="molecule type" value="Genomic_DNA"/>
</dbReference>
<protein>
    <submittedName>
        <fullName evidence="2">Methyltransferase FkbM family</fullName>
    </submittedName>
</protein>
<dbReference type="InterPro" id="IPR006342">
    <property type="entry name" value="FkbM_mtfrase"/>
</dbReference>
<dbReference type="HOGENOM" id="CLU_074577_2_1_6"/>
<organism evidence="2 3">
    <name type="scientific">Stenotrophomonas maltophilia (strain R551-3)</name>
    <dbReference type="NCBI Taxonomy" id="391008"/>
    <lineage>
        <taxon>Bacteria</taxon>
        <taxon>Pseudomonadati</taxon>
        <taxon>Pseudomonadota</taxon>
        <taxon>Gammaproteobacteria</taxon>
        <taxon>Lysobacterales</taxon>
        <taxon>Lysobacteraceae</taxon>
        <taxon>Stenotrophomonas</taxon>
        <taxon>Stenotrophomonas maltophilia group</taxon>
    </lineage>
</organism>
<dbReference type="SUPFAM" id="SSF53335">
    <property type="entry name" value="S-adenosyl-L-methionine-dependent methyltransferases"/>
    <property type="match status" value="1"/>
</dbReference>
<name>B4ST80_STRM5</name>
<feature type="domain" description="Methyltransferase FkbM" evidence="1">
    <location>
        <begin position="87"/>
        <end position="259"/>
    </location>
</feature>
<dbReference type="GO" id="GO:0008168">
    <property type="term" value="F:methyltransferase activity"/>
    <property type="evidence" value="ECO:0007669"/>
    <property type="project" value="UniProtKB-KW"/>
</dbReference>
<evidence type="ECO:0000313" key="3">
    <source>
        <dbReference type="Proteomes" id="UP000001867"/>
    </source>
</evidence>
<sequence length="295" mass="32761">MGLISVLRGVGNGLRFGERPGWTQSALRRLFRHTRGRQVVDDFDGRFTVTLDLAEHMQRRMFWMGYYNLRLVSFLDRILEPGMTVVDVGANIGEVTLVCANRVGQDGCVVALEPVSGIADELQLNVQCNGLHSVVQIFRQGLAAEIGRLPIYASCGQHDVNEAHQGLGSLHGIEGVDQCIGMVDITTLDELAQRIGLSRLDLLKIDIEGGELPCLRGGIETLRRFSPVIVVEVQERSSLAAGYHSREILELLEPLGYRFYRLEVKGRLVRIDIQCLRDYQDVVCIAGCNRSVEGT</sequence>
<dbReference type="PANTHER" id="PTHR34203">
    <property type="entry name" value="METHYLTRANSFERASE, FKBM FAMILY PROTEIN"/>
    <property type="match status" value="1"/>
</dbReference>
<dbReference type="GO" id="GO:0032259">
    <property type="term" value="P:methylation"/>
    <property type="evidence" value="ECO:0007669"/>
    <property type="project" value="UniProtKB-KW"/>
</dbReference>
<dbReference type="AlphaFoldDB" id="B4ST80"/>
<dbReference type="KEGG" id="smt:Smal_3172"/>
<evidence type="ECO:0000313" key="2">
    <source>
        <dbReference type="EMBL" id="ACF52871.1"/>
    </source>
</evidence>
<dbReference type="NCBIfam" id="TIGR01444">
    <property type="entry name" value="fkbM_fam"/>
    <property type="match status" value="1"/>
</dbReference>
<gene>
    <name evidence="2" type="ordered locus">Smal_3172</name>
</gene>
<keyword evidence="2" id="KW-0489">Methyltransferase</keyword>
<dbReference type="Pfam" id="PF05050">
    <property type="entry name" value="Methyltransf_21"/>
    <property type="match status" value="1"/>
</dbReference>
<dbReference type="eggNOG" id="COG2242">
    <property type="taxonomic scope" value="Bacteria"/>
</dbReference>
<reference evidence="2 3" key="1">
    <citation type="submission" date="2008-06" db="EMBL/GenBank/DDBJ databases">
        <title>Complete sequence of Stenotrophomonas maltophilia R551-3.</title>
        <authorList>
            <consortium name="US DOE Joint Genome Institute"/>
            <person name="Lucas S."/>
            <person name="Copeland A."/>
            <person name="Lapidus A."/>
            <person name="Glavina del Rio T."/>
            <person name="Dalin E."/>
            <person name="Tice H."/>
            <person name="Pitluck S."/>
            <person name="Chain P."/>
            <person name="Malfatti S."/>
            <person name="Shin M."/>
            <person name="Vergez L."/>
            <person name="Lang D."/>
            <person name="Schmutz J."/>
            <person name="Larimer F."/>
            <person name="Land M."/>
            <person name="Hauser L."/>
            <person name="Kyrpides N."/>
            <person name="Mikhailova N."/>
            <person name="Taghavi S."/>
            <person name="Monchy S."/>
            <person name="Newman L."/>
            <person name="Vangronsveld J."/>
            <person name="van der Lelie D."/>
            <person name="Richardson P."/>
        </authorList>
    </citation>
    <scope>NUCLEOTIDE SEQUENCE [LARGE SCALE GENOMIC DNA]</scope>
    <source>
        <strain evidence="2 3">R551-3</strain>
    </source>
</reference>
<dbReference type="Gene3D" id="3.40.50.150">
    <property type="entry name" value="Vaccinia Virus protein VP39"/>
    <property type="match status" value="1"/>
</dbReference>
<dbReference type="Proteomes" id="UP000001867">
    <property type="component" value="Chromosome"/>
</dbReference>
<accession>B4ST80</accession>